<keyword evidence="7" id="KW-1185">Reference proteome</keyword>
<dbReference type="Gene3D" id="3.30.559.30">
    <property type="entry name" value="Nonribosomal peptide synthetase, condensation domain"/>
    <property type="match status" value="2"/>
</dbReference>
<dbReference type="Gene3D" id="1.10.1200.10">
    <property type="entry name" value="ACP-like"/>
    <property type="match status" value="2"/>
</dbReference>
<dbReference type="PANTHER" id="PTHR45527">
    <property type="entry name" value="NONRIBOSOMAL PEPTIDE SYNTHETASE"/>
    <property type="match status" value="1"/>
</dbReference>
<sequence>MDTRLLAQLCAVLSINFTQLDFNTSFIQNGGDSLKAVALAAISKSVGCELSPKAILTSSSLRDIFDMVQVQHDSDVTQEPRQVQESLQSNLRMSSPTYSGSVTGITEDDSLTEFQLLLIHGSLKYPGLNTIVYNETYYADEIPRVKEAWKTVIEMEVVFQTPAMVEFYGEDWKRFDWRVTPMNMAKPVGGIGYFFEEVPHNSEPGYRDRCTIVWTVHHSLIDGYSASLLFDKVRKVASGMKVERGPPFSQVVKDLKSLQISHREAGDTFWQQKLQANSTAKSELLLPRRRFLKEDITSGEVTLDISDILDSLVAKAREINVTLPAFFNAAWALVLSTYADSDSVVFGAVMSGRTMPLPNVSTTIGPLVNTLPLFVNIQRSCSVDEYVRSVFLSLVELEEFQWTTPLNGFSRNYHSALAMQFGPLGSAEYAVAPLETHWSQPDTEIPVTIAVHPGGNIQFRYHHNRFSEKNMQRLAQSLHEALQYLLRSSTTVDMAMQSLLSCPSQALLMRFGNCVSGLTTKNSVQEDLVTLFERITLRFPAEIAVEMGNSSLTYQEFDCAASRLALELTHIITPGDTICVHSDRSINWLVGIFGIIKAGAVYCSLDIALAPELRNSMYLFSGAKAFLTSTTAQLNLAPISSKVSISVEDILNSTDMCSKEVLEHRQEPLPWATAYLIFTSGSTGVPKLVSCTHAGLVAFQSDMEVRLFAQPGMKIAQIMSAAFDGSIHEIFSALTYGATLVLPNNSEPFDHLSLVDSAILTPSIARVLHPNNYERLKFIYLVGEAVPQSVADKWAEHKQLYNMYGPTEGTCGATIKRLEPGEPVTIGCPNPTTRIYLLNSRKALVQPGMIGEIYLAGVQVANGYLNLNQQNKERFLLDSICCNGERMYKTGDRGYWSESGEIICLGRNDREIKLRGYRLDMNDLEIRIANAVPELEAIAIARNGDQLIGMIQPHTIDVRSLSLQIAKVLPPYAVPQQLVPIDQLPMTAAGKVDYAAVSRGCVRTPKSWPAYPKTGTEKKVAAAFRHVLGVDDAVPIFASSSFVELGGHSLQQLLLAKSLSKVFQFQIPLRSIIEHETVAQLSRWIDEHSLSNTKLAIRGKPLEHHDISPIEREWLQKYAIDIGPSCFNVCFASAFDERVDRDKLAAAWNVVLDRHKILRCRYIARRGKSITRSYIDIAPRAERVQSLDLWTEVNRPFQVDKASPIRVFITNDKLIVILSHIVADYTTLSILLREASTLYNGYRLSPILQNYCDAKVWFEDAHPCYLDFWANYLKDPAIVDFGMQQERAGYQGESLISVVDPGILREILDYCETAKVTLQQLAMAAVAVSLDNDRSKTDIVLGSPYINRKSDEDFETVGLFLEPLPVRIRFDPSSVTSSIQQDTFMLSVQKSSQAALAHAVPWHRLLEHLSIDLSYPTHPLFEVMVTFHDNRRSTGLGSTGLEMSAPGFDSCFLWSEGAKFKLMCEFTAVSDSTLLLRLEYDAKCVPPEEIRRVQNAIPLALSLLVKDWDHTAMKSRIFDQEVTPFETINANSFFGRRMCDLT</sequence>
<dbReference type="InterPro" id="IPR042099">
    <property type="entry name" value="ANL_N_sf"/>
</dbReference>
<evidence type="ECO:0000256" key="3">
    <source>
        <dbReference type="ARBA" id="ARBA00022598"/>
    </source>
</evidence>
<dbReference type="CDD" id="cd19537">
    <property type="entry name" value="C_NRPS-like"/>
    <property type="match status" value="1"/>
</dbReference>
<name>A0ABR4PFM2_9HELO</name>
<evidence type="ECO:0000313" key="6">
    <source>
        <dbReference type="EMBL" id="KAL3422110.1"/>
    </source>
</evidence>
<dbReference type="InterPro" id="IPR006162">
    <property type="entry name" value="Ppantetheine_attach_site"/>
</dbReference>
<protein>
    <submittedName>
        <fullName evidence="6">Nonribosomal peptide synthase</fullName>
    </submittedName>
</protein>
<evidence type="ECO:0000259" key="5">
    <source>
        <dbReference type="PROSITE" id="PS50075"/>
    </source>
</evidence>
<dbReference type="InterPro" id="IPR001242">
    <property type="entry name" value="Condensation_dom"/>
</dbReference>
<keyword evidence="3" id="KW-0436">Ligase</keyword>
<evidence type="ECO:0000256" key="4">
    <source>
        <dbReference type="ARBA" id="ARBA00029454"/>
    </source>
</evidence>
<proteinExistence type="inferred from homology"/>
<reference evidence="6 7" key="1">
    <citation type="submission" date="2024-06" db="EMBL/GenBank/DDBJ databases">
        <title>Complete genome of Phlyctema vagabunda strain 19-DSS-EL-015.</title>
        <authorList>
            <person name="Fiorenzani C."/>
        </authorList>
    </citation>
    <scope>NUCLEOTIDE SEQUENCE [LARGE SCALE GENOMIC DNA]</scope>
    <source>
        <strain evidence="6 7">19-DSS-EL-015</strain>
    </source>
</reference>
<dbReference type="Proteomes" id="UP001629113">
    <property type="component" value="Unassembled WGS sequence"/>
</dbReference>
<dbReference type="SUPFAM" id="SSF52777">
    <property type="entry name" value="CoA-dependent acyltransferases"/>
    <property type="match status" value="4"/>
</dbReference>
<dbReference type="PROSITE" id="PS00455">
    <property type="entry name" value="AMP_BINDING"/>
    <property type="match status" value="1"/>
</dbReference>
<keyword evidence="1" id="KW-0596">Phosphopantetheine</keyword>
<evidence type="ECO:0000256" key="1">
    <source>
        <dbReference type="ARBA" id="ARBA00022450"/>
    </source>
</evidence>
<dbReference type="InterPro" id="IPR023213">
    <property type="entry name" value="CAT-like_dom_sf"/>
</dbReference>
<dbReference type="Gene3D" id="3.40.50.12780">
    <property type="entry name" value="N-terminal domain of ligase-like"/>
    <property type="match status" value="1"/>
</dbReference>
<comment type="caution">
    <text evidence="6">The sequence shown here is derived from an EMBL/GenBank/DDBJ whole genome shotgun (WGS) entry which is preliminary data.</text>
</comment>
<dbReference type="InterPro" id="IPR036736">
    <property type="entry name" value="ACP-like_sf"/>
</dbReference>
<keyword evidence="2" id="KW-0597">Phosphoprotein</keyword>
<dbReference type="InterPro" id="IPR020845">
    <property type="entry name" value="AMP-binding_CS"/>
</dbReference>
<organism evidence="6 7">
    <name type="scientific">Phlyctema vagabunda</name>
    <dbReference type="NCBI Taxonomy" id="108571"/>
    <lineage>
        <taxon>Eukaryota</taxon>
        <taxon>Fungi</taxon>
        <taxon>Dikarya</taxon>
        <taxon>Ascomycota</taxon>
        <taxon>Pezizomycotina</taxon>
        <taxon>Leotiomycetes</taxon>
        <taxon>Helotiales</taxon>
        <taxon>Dermateaceae</taxon>
        <taxon>Phlyctema</taxon>
    </lineage>
</organism>
<dbReference type="InterPro" id="IPR009081">
    <property type="entry name" value="PP-bd_ACP"/>
</dbReference>
<dbReference type="Gene3D" id="3.30.559.10">
    <property type="entry name" value="Chloramphenicol acetyltransferase-like domain"/>
    <property type="match status" value="2"/>
</dbReference>
<gene>
    <name evidence="6" type="ORF">PVAG01_06266</name>
</gene>
<evidence type="ECO:0000256" key="2">
    <source>
        <dbReference type="ARBA" id="ARBA00022553"/>
    </source>
</evidence>
<feature type="domain" description="Carrier" evidence="5">
    <location>
        <begin position="1"/>
        <end position="72"/>
    </location>
</feature>
<dbReference type="PANTHER" id="PTHR45527:SF11">
    <property type="entry name" value="NONRIBOSOMAL PEPTIDE SYNTHETASE 5"/>
    <property type="match status" value="1"/>
</dbReference>
<dbReference type="PROSITE" id="PS50075">
    <property type="entry name" value="CARRIER"/>
    <property type="match status" value="2"/>
</dbReference>
<dbReference type="Pfam" id="PF00550">
    <property type="entry name" value="PP-binding"/>
    <property type="match status" value="2"/>
</dbReference>
<dbReference type="SUPFAM" id="SSF47336">
    <property type="entry name" value="ACP-like"/>
    <property type="match status" value="2"/>
</dbReference>
<dbReference type="SUPFAM" id="SSF56801">
    <property type="entry name" value="Acetyl-CoA synthetase-like"/>
    <property type="match status" value="1"/>
</dbReference>
<dbReference type="InterPro" id="IPR000873">
    <property type="entry name" value="AMP-dep_synth/lig_dom"/>
</dbReference>
<dbReference type="EMBL" id="JBFCZG010000005">
    <property type="protein sequence ID" value="KAL3422110.1"/>
    <property type="molecule type" value="Genomic_DNA"/>
</dbReference>
<dbReference type="Pfam" id="PF00668">
    <property type="entry name" value="Condensation"/>
    <property type="match status" value="2"/>
</dbReference>
<accession>A0ABR4PFM2</accession>
<comment type="similarity">
    <text evidence="4">Belongs to the NRP synthetase family.</text>
</comment>
<evidence type="ECO:0000313" key="7">
    <source>
        <dbReference type="Proteomes" id="UP001629113"/>
    </source>
</evidence>
<dbReference type="Gene3D" id="3.30.300.30">
    <property type="match status" value="1"/>
</dbReference>
<feature type="domain" description="Carrier" evidence="5">
    <location>
        <begin position="1014"/>
        <end position="1089"/>
    </location>
</feature>
<dbReference type="InterPro" id="IPR045851">
    <property type="entry name" value="AMP-bd_C_sf"/>
</dbReference>
<dbReference type="PROSITE" id="PS00012">
    <property type="entry name" value="PHOSPHOPANTETHEINE"/>
    <property type="match status" value="1"/>
</dbReference>
<dbReference type="Pfam" id="PF00501">
    <property type="entry name" value="AMP-binding"/>
    <property type="match status" value="1"/>
</dbReference>